<dbReference type="Pfam" id="PF02668">
    <property type="entry name" value="TauD"/>
    <property type="match status" value="1"/>
</dbReference>
<evidence type="ECO:0000256" key="5">
    <source>
        <dbReference type="ARBA" id="ARBA00023002"/>
    </source>
</evidence>
<dbReference type="InterPro" id="IPR051323">
    <property type="entry name" value="AtsK-like"/>
</dbReference>
<dbReference type="GO" id="GO:0046872">
    <property type="term" value="F:metal ion binding"/>
    <property type="evidence" value="ECO:0007669"/>
    <property type="project" value="UniProtKB-KW"/>
</dbReference>
<keyword evidence="4" id="KW-0223">Dioxygenase</keyword>
<name>A0A8H5E7I3_FUSOX</name>
<evidence type="ECO:0000313" key="9">
    <source>
        <dbReference type="EMBL" id="KAF5249995.1"/>
    </source>
</evidence>
<protein>
    <recommendedName>
        <fullName evidence="8">TauD/TfdA-like domain-containing protein</fullName>
    </recommendedName>
</protein>
<reference evidence="9" key="1">
    <citation type="submission" date="2020-02" db="EMBL/GenBank/DDBJ databases">
        <title>Identification and distribution of gene clusters putatively required for synthesis of sphingolipid metabolism inhibitors in phylogenetically diverse species of the filamentous fungus Fusarium.</title>
        <authorList>
            <person name="Kim H.-S."/>
            <person name="Busman M."/>
            <person name="Brown D.W."/>
            <person name="Divon H."/>
            <person name="Uhlig S."/>
            <person name="Proctor R.H."/>
        </authorList>
    </citation>
    <scope>NUCLEOTIDE SEQUENCE [LARGE SCALE GENOMIC DNA]</scope>
    <source>
        <strain evidence="9">NRRL 39464</strain>
    </source>
</reference>
<evidence type="ECO:0000259" key="8">
    <source>
        <dbReference type="Pfam" id="PF02668"/>
    </source>
</evidence>
<comment type="similarity">
    <text evidence="2">Belongs to the TfdA dioxygenase family.</text>
</comment>
<comment type="cofactor">
    <cofactor evidence="1">
        <name>Fe(2+)</name>
        <dbReference type="ChEBI" id="CHEBI:29033"/>
    </cofactor>
</comment>
<sequence length="421" mass="47151">MASEVKTTELTLHNGANGKAETQVFNSEADTYGSDTKTENFESNDGPVGAREIDNSNEKETIESNDGPVSVVEEPRRPLRSSGSLEKYKQKDLTPEIGTEFPSANLVEWINASNADELLRDLAIMISERGVVFFRSQSNLTNDLQKDLIHKLGVLTSKPVDSTLHIHPILNSERELGGSDPEVSTISSAQLKKYHSKSRFQKHKTQTGKLNWHSDIPYEPVPANYTLLRLTQLPETGGDTLWASGYEIYDRISPPYQKFLESLTAKFAPPGFNEFAKQAGFDLYDKPRGSPANVGSVIEAVHPVVRTNPVTGWKSVFPIGHHIDRINDVSEEESKALLEWFLRLLVENHDLQVRFKWEGENDVAIWDNRSFFHTATFDYEGYGERFGYRTVGIGEKPFYDPKSTSKSEALAARVGKGEVDV</sequence>
<dbReference type="FunFam" id="3.60.130.10:FF:000005">
    <property type="entry name" value="TfdA family taurine dioxygenase"/>
    <property type="match status" value="1"/>
</dbReference>
<dbReference type="EMBL" id="JAAFOW010003680">
    <property type="protein sequence ID" value="KAF5249995.1"/>
    <property type="molecule type" value="Genomic_DNA"/>
</dbReference>
<dbReference type="PANTHER" id="PTHR30468:SF10">
    <property type="entry name" value="TAUD_TFDA-LIKE DOMAIN-CONTAINING PROTEIN"/>
    <property type="match status" value="1"/>
</dbReference>
<keyword evidence="5" id="KW-0560">Oxidoreductase</keyword>
<evidence type="ECO:0000256" key="6">
    <source>
        <dbReference type="ARBA" id="ARBA00023004"/>
    </source>
</evidence>
<dbReference type="Gene3D" id="3.60.130.10">
    <property type="entry name" value="Clavaminate synthase-like"/>
    <property type="match status" value="1"/>
</dbReference>
<feature type="domain" description="TauD/TfdA-like" evidence="8">
    <location>
        <begin position="90"/>
        <end position="386"/>
    </location>
</feature>
<evidence type="ECO:0000256" key="2">
    <source>
        <dbReference type="ARBA" id="ARBA00005896"/>
    </source>
</evidence>
<dbReference type="GO" id="GO:0005737">
    <property type="term" value="C:cytoplasm"/>
    <property type="evidence" value="ECO:0007669"/>
    <property type="project" value="TreeGrafter"/>
</dbReference>
<proteinExistence type="inferred from homology"/>
<feature type="compositionally biased region" description="Polar residues" evidence="7">
    <location>
        <begin position="23"/>
        <end position="35"/>
    </location>
</feature>
<evidence type="ECO:0000256" key="3">
    <source>
        <dbReference type="ARBA" id="ARBA00022723"/>
    </source>
</evidence>
<dbReference type="InterPro" id="IPR003819">
    <property type="entry name" value="TauD/TfdA-like"/>
</dbReference>
<dbReference type="Proteomes" id="UP000558688">
    <property type="component" value="Unassembled WGS sequence"/>
</dbReference>
<gene>
    <name evidence="9" type="ORF">FOXYS1_14959</name>
</gene>
<evidence type="ECO:0000256" key="7">
    <source>
        <dbReference type="SAM" id="MobiDB-lite"/>
    </source>
</evidence>
<keyword evidence="3" id="KW-0479">Metal-binding</keyword>
<keyword evidence="6" id="KW-0408">Iron</keyword>
<feature type="region of interest" description="Disordered" evidence="7">
    <location>
        <begin position="1"/>
        <end position="91"/>
    </location>
</feature>
<feature type="compositionally biased region" description="Basic and acidic residues" evidence="7">
    <location>
        <begin position="51"/>
        <end position="62"/>
    </location>
</feature>
<evidence type="ECO:0000313" key="10">
    <source>
        <dbReference type="Proteomes" id="UP000558688"/>
    </source>
</evidence>
<evidence type="ECO:0000256" key="1">
    <source>
        <dbReference type="ARBA" id="ARBA00001954"/>
    </source>
</evidence>
<dbReference type="OrthoDB" id="10257314at2759"/>
<accession>A0A8H5E7I3</accession>
<dbReference type="GO" id="GO:0016706">
    <property type="term" value="F:2-oxoglutarate-dependent dioxygenase activity"/>
    <property type="evidence" value="ECO:0007669"/>
    <property type="project" value="TreeGrafter"/>
</dbReference>
<dbReference type="SUPFAM" id="SSF51197">
    <property type="entry name" value="Clavaminate synthase-like"/>
    <property type="match status" value="1"/>
</dbReference>
<dbReference type="InterPro" id="IPR042098">
    <property type="entry name" value="TauD-like_sf"/>
</dbReference>
<dbReference type="AlphaFoldDB" id="A0A8H5E7I3"/>
<evidence type="ECO:0000256" key="4">
    <source>
        <dbReference type="ARBA" id="ARBA00022964"/>
    </source>
</evidence>
<comment type="caution">
    <text evidence="9">The sequence shown here is derived from an EMBL/GenBank/DDBJ whole genome shotgun (WGS) entry which is preliminary data.</text>
</comment>
<organism evidence="9 10">
    <name type="scientific">Fusarium oxysporum</name>
    <name type="common">Fusarium vascular wilt</name>
    <dbReference type="NCBI Taxonomy" id="5507"/>
    <lineage>
        <taxon>Eukaryota</taxon>
        <taxon>Fungi</taxon>
        <taxon>Dikarya</taxon>
        <taxon>Ascomycota</taxon>
        <taxon>Pezizomycotina</taxon>
        <taxon>Sordariomycetes</taxon>
        <taxon>Hypocreomycetidae</taxon>
        <taxon>Hypocreales</taxon>
        <taxon>Nectriaceae</taxon>
        <taxon>Fusarium</taxon>
        <taxon>Fusarium oxysporum species complex</taxon>
    </lineage>
</organism>
<dbReference type="PANTHER" id="PTHR30468">
    <property type="entry name" value="ALPHA-KETOGLUTARATE-DEPENDENT SULFONATE DIOXYGENASE"/>
    <property type="match status" value="1"/>
</dbReference>